<evidence type="ECO:0000313" key="2">
    <source>
        <dbReference type="Proteomes" id="UP000553632"/>
    </source>
</evidence>
<dbReference type="EMBL" id="JABANO010035506">
    <property type="protein sequence ID" value="KAF4703382.1"/>
    <property type="molecule type" value="Genomic_DNA"/>
</dbReference>
<name>A0A7J6Q592_PEROL</name>
<accession>A0A7J6Q592</accession>
<keyword evidence="2" id="KW-1185">Reference proteome</keyword>
<sequence>MTLGRAVFAPHAALLRVCVHPIARLPLSPLHKCRTTRAFLAGTYWGLEEADTAPDRQDRYWPSDVGGPREVIRDHSQLTHAMDVFQVLGSEEAPFEDPSTGAGCGYTVILGGAGRD</sequence>
<protein>
    <submittedName>
        <fullName evidence="1">Uncharacterized protein</fullName>
    </submittedName>
</protein>
<evidence type="ECO:0000313" key="1">
    <source>
        <dbReference type="EMBL" id="KAF4703382.1"/>
    </source>
</evidence>
<reference evidence="1 2" key="1">
    <citation type="submission" date="2020-04" db="EMBL/GenBank/DDBJ databases">
        <title>Perkinsus olseni comparative genomics.</title>
        <authorList>
            <person name="Bogema D.R."/>
        </authorList>
    </citation>
    <scope>NUCLEOTIDE SEQUENCE [LARGE SCALE GENOMIC DNA]</scope>
    <source>
        <strain evidence="1 2">ATCC PRA-207</strain>
    </source>
</reference>
<proteinExistence type="predicted"/>
<dbReference type="AlphaFoldDB" id="A0A7J6Q592"/>
<comment type="caution">
    <text evidence="1">The sequence shown here is derived from an EMBL/GenBank/DDBJ whole genome shotgun (WGS) entry which is preliminary data.</text>
</comment>
<dbReference type="Proteomes" id="UP000553632">
    <property type="component" value="Unassembled WGS sequence"/>
</dbReference>
<gene>
    <name evidence="1" type="ORF">FOZ63_004727</name>
</gene>
<organism evidence="1 2">
    <name type="scientific">Perkinsus olseni</name>
    <name type="common">Perkinsus atlanticus</name>
    <dbReference type="NCBI Taxonomy" id="32597"/>
    <lineage>
        <taxon>Eukaryota</taxon>
        <taxon>Sar</taxon>
        <taxon>Alveolata</taxon>
        <taxon>Perkinsozoa</taxon>
        <taxon>Perkinsea</taxon>
        <taxon>Perkinsida</taxon>
        <taxon>Perkinsidae</taxon>
        <taxon>Perkinsus</taxon>
    </lineage>
</organism>